<feature type="transmembrane region" description="Helical" evidence="1">
    <location>
        <begin position="12"/>
        <end position="33"/>
    </location>
</feature>
<sequence length="242" mass="26931">MIGFGTFDIVGFAFFVASWIGYHFAVELGPHAARSLNMRMNLRRARWVREAMGRDNRIVDTQVMNGLQNGTAFFASTSLIAIGGSLSLLQSTDRVVALFADLPFGTPTTRAAWEMKVIGLAVIFGYAFFKFAWAYRLFNYCVILIGALPPAKSHDDRDAARAVHEMTEMNIAAGRHFNRGQRAFFFALAYMGWFLGPATFMIFTAAVLIAMYRRQFASDAARVFSYANALIDQAAARKASDE</sequence>
<proteinExistence type="predicted"/>
<organism evidence="2 3">
    <name type="scientific">Bosea vaviloviae</name>
    <dbReference type="NCBI Taxonomy" id="1526658"/>
    <lineage>
        <taxon>Bacteria</taxon>
        <taxon>Pseudomonadati</taxon>
        <taxon>Pseudomonadota</taxon>
        <taxon>Alphaproteobacteria</taxon>
        <taxon>Hyphomicrobiales</taxon>
        <taxon>Boseaceae</taxon>
        <taxon>Bosea</taxon>
    </lineage>
</organism>
<evidence type="ECO:0008006" key="4">
    <source>
        <dbReference type="Google" id="ProtNLM"/>
    </source>
</evidence>
<evidence type="ECO:0000256" key="1">
    <source>
        <dbReference type="SAM" id="Phobius"/>
    </source>
</evidence>
<dbReference type="KEGG" id="bvv:BHK69_22930"/>
<dbReference type="EMBL" id="CP017147">
    <property type="protein sequence ID" value="AOO82910.1"/>
    <property type="molecule type" value="Genomic_DNA"/>
</dbReference>
<protein>
    <recommendedName>
        <fullName evidence="4">DUF599 domain-containing protein</fullName>
    </recommendedName>
</protein>
<name>A0A1D7U6A1_9HYPH</name>
<dbReference type="RefSeq" id="WP_069692116.1">
    <property type="nucleotide sequence ID" value="NZ_CP017147.1"/>
</dbReference>
<accession>A0A1D7U6A1</accession>
<feature type="transmembrane region" description="Helical" evidence="1">
    <location>
        <begin position="184"/>
        <end position="212"/>
    </location>
</feature>
<evidence type="ECO:0000313" key="3">
    <source>
        <dbReference type="Proteomes" id="UP000094969"/>
    </source>
</evidence>
<dbReference type="OrthoDB" id="9806874at2"/>
<dbReference type="Proteomes" id="UP000094969">
    <property type="component" value="Chromosome"/>
</dbReference>
<dbReference type="InterPro" id="IPR006747">
    <property type="entry name" value="DUF599"/>
</dbReference>
<keyword evidence="1" id="KW-0812">Transmembrane</keyword>
<keyword evidence="1" id="KW-1133">Transmembrane helix</keyword>
<keyword evidence="3" id="KW-1185">Reference proteome</keyword>
<feature type="transmembrane region" description="Helical" evidence="1">
    <location>
        <begin position="117"/>
        <end position="135"/>
    </location>
</feature>
<gene>
    <name evidence="2" type="ORF">BHK69_22930</name>
</gene>
<dbReference type="Pfam" id="PF04654">
    <property type="entry name" value="DUF599"/>
    <property type="match status" value="1"/>
</dbReference>
<evidence type="ECO:0000313" key="2">
    <source>
        <dbReference type="EMBL" id="AOO82910.1"/>
    </source>
</evidence>
<keyword evidence="1" id="KW-0472">Membrane</keyword>
<dbReference type="PANTHER" id="PTHR31881">
    <property type="match status" value="1"/>
</dbReference>
<dbReference type="PANTHER" id="PTHR31881:SF6">
    <property type="entry name" value="OS09G0494600 PROTEIN"/>
    <property type="match status" value="1"/>
</dbReference>
<dbReference type="AlphaFoldDB" id="A0A1D7U6A1"/>
<reference evidence="2 3" key="1">
    <citation type="journal article" date="2015" name="Antonie Van Leeuwenhoek">
        <title>Bosea vaviloviae sp. nov., a new species of slow-growing rhizobia isolated from nodules of the relict species Vavilovia formosa (Stev.) Fed.</title>
        <authorList>
            <person name="Safronova V.I."/>
            <person name="Kuznetsova I.G."/>
            <person name="Sazanova A.L."/>
            <person name="Kimeklis A.K."/>
            <person name="Belimov A.A."/>
            <person name="Andronov E.E."/>
            <person name="Pinaev A.G."/>
            <person name="Chizhevskaya E.P."/>
            <person name="Pukhaev A.R."/>
            <person name="Popov K.P."/>
            <person name="Willems A."/>
            <person name="Tikhonovich I.A."/>
        </authorList>
    </citation>
    <scope>NUCLEOTIDE SEQUENCE [LARGE SCALE GENOMIC DNA]</scope>
    <source>
        <strain evidence="2 3">Vaf18</strain>
    </source>
</reference>
<dbReference type="STRING" id="1526658.BHK69_22930"/>